<feature type="transmembrane region" description="Helical" evidence="1">
    <location>
        <begin position="376"/>
        <end position="400"/>
    </location>
</feature>
<feature type="transmembrane region" description="Helical" evidence="1">
    <location>
        <begin position="103"/>
        <end position="133"/>
    </location>
</feature>
<evidence type="ECO:0000256" key="1">
    <source>
        <dbReference type="SAM" id="Phobius"/>
    </source>
</evidence>
<organism evidence="2 3">
    <name type="scientific">Undibacterium hunanense</name>
    <dbReference type="NCBI Taxonomy" id="2762292"/>
    <lineage>
        <taxon>Bacteria</taxon>
        <taxon>Pseudomonadati</taxon>
        <taxon>Pseudomonadota</taxon>
        <taxon>Betaproteobacteria</taxon>
        <taxon>Burkholderiales</taxon>
        <taxon>Oxalobacteraceae</taxon>
        <taxon>Undibacterium</taxon>
    </lineage>
</organism>
<dbReference type="Proteomes" id="UP000650424">
    <property type="component" value="Unassembled WGS sequence"/>
</dbReference>
<feature type="transmembrane region" description="Helical" evidence="1">
    <location>
        <begin position="434"/>
        <end position="453"/>
    </location>
</feature>
<evidence type="ECO:0000313" key="3">
    <source>
        <dbReference type="Proteomes" id="UP000650424"/>
    </source>
</evidence>
<feature type="transmembrane region" description="Helical" evidence="1">
    <location>
        <begin position="196"/>
        <end position="225"/>
    </location>
</feature>
<protein>
    <recommendedName>
        <fullName evidence="4">Glycosyltransferase RgtA/B/C/D-like domain-containing protein</fullName>
    </recommendedName>
</protein>
<comment type="caution">
    <text evidence="2">The sequence shown here is derived from an EMBL/GenBank/DDBJ whole genome shotgun (WGS) entry which is preliminary data.</text>
</comment>
<feature type="transmembrane region" description="Helical" evidence="1">
    <location>
        <begin position="460"/>
        <end position="479"/>
    </location>
</feature>
<reference evidence="2 3" key="1">
    <citation type="submission" date="2020-08" db="EMBL/GenBank/DDBJ databases">
        <title>Novel species isolated from subtropical streams in China.</title>
        <authorList>
            <person name="Lu H."/>
        </authorList>
    </citation>
    <scope>NUCLEOTIDE SEQUENCE [LARGE SCALE GENOMIC DNA]</scope>
    <source>
        <strain evidence="2 3">CY18W</strain>
    </source>
</reference>
<name>A0ABR6ZJ91_9BURK</name>
<feature type="transmembrane region" description="Helical" evidence="1">
    <location>
        <begin position="346"/>
        <end position="364"/>
    </location>
</feature>
<accession>A0ABR6ZJ91</accession>
<feature type="transmembrane region" description="Helical" evidence="1">
    <location>
        <begin position="166"/>
        <end position="184"/>
    </location>
</feature>
<evidence type="ECO:0000313" key="2">
    <source>
        <dbReference type="EMBL" id="MBC3915864.1"/>
    </source>
</evidence>
<keyword evidence="3" id="KW-1185">Reference proteome</keyword>
<gene>
    <name evidence="2" type="ORF">H8L32_00070</name>
</gene>
<evidence type="ECO:0008006" key="4">
    <source>
        <dbReference type="Google" id="ProtNLM"/>
    </source>
</evidence>
<keyword evidence="1" id="KW-0812">Transmembrane</keyword>
<feature type="transmembrane region" description="Helical" evidence="1">
    <location>
        <begin position="317"/>
        <end position="334"/>
    </location>
</feature>
<feature type="transmembrane region" description="Helical" evidence="1">
    <location>
        <begin position="237"/>
        <end position="257"/>
    </location>
</feature>
<feature type="transmembrane region" description="Helical" evidence="1">
    <location>
        <begin position="7"/>
        <end position="24"/>
    </location>
</feature>
<dbReference type="RefSeq" id="WP_186945136.1">
    <property type="nucleotide sequence ID" value="NZ_JACOGF010000001.1"/>
</dbReference>
<keyword evidence="1" id="KW-1133">Transmembrane helix</keyword>
<proteinExistence type="predicted"/>
<dbReference type="EMBL" id="JACOGF010000001">
    <property type="protein sequence ID" value="MBC3915864.1"/>
    <property type="molecule type" value="Genomic_DNA"/>
</dbReference>
<sequence>MKRSPVALILFIYAMLSILTLAIWERKHTNTVTGDESHYLVMVSGLIKHASLEQTEPYREEFKTRAIYESGLAPQDAEPAPANSHTVIGPHGLFNVHNIGLPLLLSIPVLLGGIVGAKLLMIFCGAFVLVLAWKISALFSANEKHRFWSVIAACISMPFIPASNQIYPDILAGLIALTGLYWFLTTQKKRSKTTELLLTCTIVFLPWLQIKFAATCMLILLAIAAKIYLESRDMQKILRLTLIAGISCVLLVFYNHYAFGKISGPYQSGALEISKTSFMVLLGLHFDQNQGFLIQNPVNLIGVLAIPWLYRFNRQFALMWGLVFLSLIVPNALHPNWYGGWSFSGRFAWAAATVFVVPTMYGLIRFAESREKLFQAVIATSVLLQSYFFYLYAIVSVSLYNKGIDAWFDSYSTFYSPVSYWLPMLYNSAWAHSYLPNYVWLGIVVMLFILGFLKKSRLSAVTPYVAIVFVAGIVTAGLYSQRPSNQVVFKGADLPSQSGRLAGSVRIAEQGTDQPGFLTFGPYVNLGRGRYEIVLRYSSTGAENQTVGSFDIYDTTTATQNRIIPLYGTNDVIKELTVNFESNLFSPHSFEFRNKWDGALDLKIHDLRLRKI</sequence>
<feature type="transmembrane region" description="Helical" evidence="1">
    <location>
        <begin position="292"/>
        <end position="310"/>
    </location>
</feature>
<keyword evidence="1" id="KW-0472">Membrane</keyword>